<feature type="region of interest" description="Disordered" evidence="1">
    <location>
        <begin position="195"/>
        <end position="247"/>
    </location>
</feature>
<dbReference type="KEGG" id="acad:UA74_21605"/>
<reference evidence="3" key="1">
    <citation type="submission" date="2016-06" db="EMBL/GenBank/DDBJ databases">
        <title>Complete genome sequence of Actinoalloteichus fjordicus DSM 46855 (=ADI127-17), type strain of the new species Actinoalloteichus fjordicus.</title>
        <authorList>
            <person name="Ruckert C."/>
            <person name="Nouioui I."/>
            <person name="Willmese J."/>
            <person name="van Wezel G."/>
            <person name="Klenk H.-P."/>
            <person name="Kalinowski J."/>
            <person name="Zotchev S.B."/>
        </authorList>
    </citation>
    <scope>NUCLEOTIDE SEQUENCE [LARGE SCALE GENOMIC DNA]</scope>
    <source>
        <strain evidence="3">ADI127-7</strain>
    </source>
</reference>
<protein>
    <submittedName>
        <fullName evidence="2">Uncharacterized protein</fullName>
    </submittedName>
</protein>
<name>A0AAC9PTN9_9PSEU</name>
<feature type="region of interest" description="Disordered" evidence="1">
    <location>
        <begin position="87"/>
        <end position="163"/>
    </location>
</feature>
<dbReference type="AlphaFoldDB" id="A0AAC9PTN9"/>
<evidence type="ECO:0000313" key="2">
    <source>
        <dbReference type="EMBL" id="APU16343.1"/>
    </source>
</evidence>
<feature type="compositionally biased region" description="Basic residues" evidence="1">
    <location>
        <begin position="87"/>
        <end position="101"/>
    </location>
</feature>
<accession>A0AAC9PTN9</accession>
<keyword evidence="3" id="KW-1185">Reference proteome</keyword>
<organism evidence="2 3">
    <name type="scientific">Actinoalloteichus fjordicus</name>
    <dbReference type="NCBI Taxonomy" id="1612552"/>
    <lineage>
        <taxon>Bacteria</taxon>
        <taxon>Bacillati</taxon>
        <taxon>Actinomycetota</taxon>
        <taxon>Actinomycetes</taxon>
        <taxon>Pseudonocardiales</taxon>
        <taxon>Pseudonocardiaceae</taxon>
        <taxon>Actinoalloteichus</taxon>
    </lineage>
</organism>
<feature type="compositionally biased region" description="Low complexity" evidence="1">
    <location>
        <begin position="102"/>
        <end position="119"/>
    </location>
</feature>
<dbReference type="Proteomes" id="UP000185511">
    <property type="component" value="Chromosome"/>
</dbReference>
<feature type="compositionally biased region" description="Basic and acidic residues" evidence="1">
    <location>
        <begin position="202"/>
        <end position="215"/>
    </location>
</feature>
<dbReference type="EMBL" id="CP016076">
    <property type="protein sequence ID" value="APU16343.1"/>
    <property type="molecule type" value="Genomic_DNA"/>
</dbReference>
<evidence type="ECO:0000313" key="3">
    <source>
        <dbReference type="Proteomes" id="UP000185511"/>
    </source>
</evidence>
<sequence length="247" mass="26406">MVSTATTRPRTLACVARCSTSRARDFSPSGPGDSLVALRRTNRRCCPIVLRLSGAEDREQGGRRLVAWRPARLSNPAIGVVARARRRLGQVSRRRSARRQGAKTAGVPGAGVPAEAGTPIPGVPAGTEFGRSGRDSTNRHRPAATGGACRSPPATGYGAGPTDYRVRRSIDHRVQLIMVTEEPWLPDHHGRQRRLFGRRPVRPHDRSRADGHRSAAEGNAGSPCGRAAPARRSSVGATRSTATVGRL</sequence>
<feature type="compositionally biased region" description="Polar residues" evidence="1">
    <location>
        <begin position="235"/>
        <end position="247"/>
    </location>
</feature>
<proteinExistence type="predicted"/>
<evidence type="ECO:0000256" key="1">
    <source>
        <dbReference type="SAM" id="MobiDB-lite"/>
    </source>
</evidence>
<gene>
    <name evidence="2" type="ORF">UA74_21605</name>
</gene>